<keyword evidence="13" id="KW-1185">Reference proteome</keyword>
<dbReference type="GO" id="GO:0051965">
    <property type="term" value="P:positive regulation of synapse assembly"/>
    <property type="evidence" value="ECO:0007669"/>
    <property type="project" value="TreeGrafter"/>
</dbReference>
<protein>
    <submittedName>
        <fullName evidence="12">Leucine-rich repeat-containing protein 26</fullName>
    </submittedName>
</protein>
<dbReference type="InParanoid" id="A0A067QME1"/>
<dbReference type="SMART" id="SM00369">
    <property type="entry name" value="LRR_TYP"/>
    <property type="match status" value="4"/>
</dbReference>
<dbReference type="GO" id="GO:0071944">
    <property type="term" value="C:cell periphery"/>
    <property type="evidence" value="ECO:0007669"/>
    <property type="project" value="UniProtKB-ARBA"/>
</dbReference>
<feature type="signal peptide" evidence="10">
    <location>
        <begin position="1"/>
        <end position="21"/>
    </location>
</feature>
<dbReference type="Proteomes" id="UP000027135">
    <property type="component" value="Unassembled WGS sequence"/>
</dbReference>
<evidence type="ECO:0000256" key="2">
    <source>
        <dbReference type="ARBA" id="ARBA00010439"/>
    </source>
</evidence>
<feature type="transmembrane region" description="Helical" evidence="9">
    <location>
        <begin position="262"/>
        <end position="285"/>
    </location>
</feature>
<reference evidence="12 13" key="1">
    <citation type="journal article" date="2014" name="Nat. Commun.">
        <title>Molecular traces of alternative social organization in a termite genome.</title>
        <authorList>
            <person name="Terrapon N."/>
            <person name="Li C."/>
            <person name="Robertson H.M."/>
            <person name="Ji L."/>
            <person name="Meng X."/>
            <person name="Booth W."/>
            <person name="Chen Z."/>
            <person name="Childers C.P."/>
            <person name="Glastad K.M."/>
            <person name="Gokhale K."/>
            <person name="Gowin J."/>
            <person name="Gronenberg W."/>
            <person name="Hermansen R.A."/>
            <person name="Hu H."/>
            <person name="Hunt B.G."/>
            <person name="Huylmans A.K."/>
            <person name="Khalil S.M."/>
            <person name="Mitchell R.D."/>
            <person name="Munoz-Torres M.C."/>
            <person name="Mustard J.A."/>
            <person name="Pan H."/>
            <person name="Reese J.T."/>
            <person name="Scharf M.E."/>
            <person name="Sun F."/>
            <person name="Vogel H."/>
            <person name="Xiao J."/>
            <person name="Yang W."/>
            <person name="Yang Z."/>
            <person name="Yang Z."/>
            <person name="Zhou J."/>
            <person name="Zhu J."/>
            <person name="Brent C.S."/>
            <person name="Elsik C.G."/>
            <person name="Goodisman M.A."/>
            <person name="Liberles D.A."/>
            <person name="Roe R.M."/>
            <person name="Vargo E.L."/>
            <person name="Vilcinskas A."/>
            <person name="Wang J."/>
            <person name="Bornberg-Bauer E."/>
            <person name="Korb J."/>
            <person name="Zhang G."/>
            <person name="Liebig J."/>
        </authorList>
    </citation>
    <scope>NUCLEOTIDE SEQUENCE [LARGE SCALE GENOMIC DNA]</scope>
    <source>
        <tissue evidence="12">Whole organism</tissue>
    </source>
</reference>
<evidence type="ECO:0000256" key="9">
    <source>
        <dbReference type="SAM" id="Phobius"/>
    </source>
</evidence>
<dbReference type="SMART" id="SM00082">
    <property type="entry name" value="LRRCT"/>
    <property type="match status" value="1"/>
</dbReference>
<feature type="chain" id="PRO_5001647719" evidence="10">
    <location>
        <begin position="22"/>
        <end position="351"/>
    </location>
</feature>
<dbReference type="PANTHER" id="PTHR45773:SF10">
    <property type="match status" value="1"/>
</dbReference>
<dbReference type="GO" id="GO:0007409">
    <property type="term" value="P:axonogenesis"/>
    <property type="evidence" value="ECO:0007669"/>
    <property type="project" value="TreeGrafter"/>
</dbReference>
<keyword evidence="3" id="KW-0433">Leucine-rich repeat</keyword>
<dbReference type="AlphaFoldDB" id="A0A067QME1"/>
<dbReference type="InterPro" id="IPR003591">
    <property type="entry name" value="Leu-rich_rpt_typical-subtyp"/>
</dbReference>
<dbReference type="GO" id="GO:0016020">
    <property type="term" value="C:membrane"/>
    <property type="evidence" value="ECO:0007669"/>
    <property type="project" value="UniProtKB-SubCell"/>
</dbReference>
<dbReference type="OrthoDB" id="676979at2759"/>
<evidence type="ECO:0000313" key="12">
    <source>
        <dbReference type="EMBL" id="KDR10603.1"/>
    </source>
</evidence>
<evidence type="ECO:0000313" key="13">
    <source>
        <dbReference type="Proteomes" id="UP000027135"/>
    </source>
</evidence>
<name>A0A067QME1_ZOONE</name>
<evidence type="ECO:0000256" key="6">
    <source>
        <dbReference type="ARBA" id="ARBA00022737"/>
    </source>
</evidence>
<evidence type="ECO:0000256" key="10">
    <source>
        <dbReference type="SAM" id="SignalP"/>
    </source>
</evidence>
<feature type="domain" description="LRRCT" evidence="11">
    <location>
        <begin position="162"/>
        <end position="208"/>
    </location>
</feature>
<evidence type="ECO:0000256" key="4">
    <source>
        <dbReference type="ARBA" id="ARBA00022692"/>
    </source>
</evidence>
<keyword evidence="6" id="KW-0677">Repeat</keyword>
<comment type="subcellular location">
    <subcellularLocation>
        <location evidence="1">Membrane</location>
        <topology evidence="1">Single-pass type I membrane protein</topology>
    </subcellularLocation>
</comment>
<keyword evidence="5 10" id="KW-0732">Signal</keyword>
<evidence type="ECO:0000256" key="5">
    <source>
        <dbReference type="ARBA" id="ARBA00022729"/>
    </source>
</evidence>
<evidence type="ECO:0000256" key="7">
    <source>
        <dbReference type="ARBA" id="ARBA00022989"/>
    </source>
</evidence>
<dbReference type="EMBL" id="KK853150">
    <property type="protein sequence ID" value="KDR10603.1"/>
    <property type="molecule type" value="Genomic_DNA"/>
</dbReference>
<comment type="similarity">
    <text evidence="2">Belongs to the SLITRK family.</text>
</comment>
<evidence type="ECO:0000256" key="3">
    <source>
        <dbReference type="ARBA" id="ARBA00022614"/>
    </source>
</evidence>
<evidence type="ECO:0000256" key="1">
    <source>
        <dbReference type="ARBA" id="ARBA00004479"/>
    </source>
</evidence>
<keyword evidence="7 9" id="KW-1133">Transmembrane helix</keyword>
<gene>
    <name evidence="12" type="ORF">L798_15130</name>
</gene>
<keyword evidence="4 9" id="KW-0812">Transmembrane</keyword>
<dbReference type="STRING" id="136037.A0A067QME1"/>
<sequence length="351" mass="38843">MALMTPGLLAILGVTILGAASRDCPSPCKCYPEDADCSNKSLTFLRNAMFNWTGAERLSELSLENNQLTSFPAHIFDPLVGLKTLNLNHNQLQVLEVDVFSKLRNLKFLDMKDNHLTTLPVGLFDFQNKLISLDLRNNLLTTLDVNAVSSLLSLDVFAIKGNPLICDCTLQPVVHWSLVILENNDAVCRSPPQYRGLSWYVLTGVLCSAVSTTVNTTPSTDSLTAIDLEMSTSFDDNSTELSSYNDTQKENDHVNVFSGGSIIVVAVSLLCIIVFAVALVLIFWYRRLSARVTNSSVPNSEQDKGLEEFYDDINIEGHYEYSQIGNKEGKSCTIDSDHDTVRYVLRPCSNV</sequence>
<keyword evidence="8 9" id="KW-0472">Membrane</keyword>
<evidence type="ECO:0000256" key="8">
    <source>
        <dbReference type="ARBA" id="ARBA00023136"/>
    </source>
</evidence>
<dbReference type="Gene3D" id="3.80.10.10">
    <property type="entry name" value="Ribonuclease Inhibitor"/>
    <property type="match status" value="2"/>
</dbReference>
<dbReference type="OMA" id="CTARICP"/>
<organism evidence="12 13">
    <name type="scientific">Zootermopsis nevadensis</name>
    <name type="common">Dampwood termite</name>
    <dbReference type="NCBI Taxonomy" id="136037"/>
    <lineage>
        <taxon>Eukaryota</taxon>
        <taxon>Metazoa</taxon>
        <taxon>Ecdysozoa</taxon>
        <taxon>Arthropoda</taxon>
        <taxon>Hexapoda</taxon>
        <taxon>Insecta</taxon>
        <taxon>Pterygota</taxon>
        <taxon>Neoptera</taxon>
        <taxon>Polyneoptera</taxon>
        <taxon>Dictyoptera</taxon>
        <taxon>Blattodea</taxon>
        <taxon>Blattoidea</taxon>
        <taxon>Termitoidae</taxon>
        <taxon>Termopsidae</taxon>
        <taxon>Zootermopsis</taxon>
    </lineage>
</organism>
<evidence type="ECO:0000259" key="11">
    <source>
        <dbReference type="SMART" id="SM00082"/>
    </source>
</evidence>
<proteinExistence type="inferred from homology"/>
<dbReference type="eggNOG" id="KOG4237">
    <property type="taxonomic scope" value="Eukaryota"/>
</dbReference>
<dbReference type="SUPFAM" id="SSF52058">
    <property type="entry name" value="L domain-like"/>
    <property type="match status" value="1"/>
</dbReference>
<dbReference type="InterPro" id="IPR032675">
    <property type="entry name" value="LRR_dom_sf"/>
</dbReference>
<dbReference type="PANTHER" id="PTHR45773">
    <property type="entry name" value="SLIT AND NTRK-LIKE PROTEIN 4-RELATED"/>
    <property type="match status" value="1"/>
</dbReference>
<accession>A0A067QME1</accession>
<dbReference type="InterPro" id="IPR000483">
    <property type="entry name" value="Cys-rich_flank_reg_C"/>
</dbReference>
<dbReference type="Pfam" id="PF13855">
    <property type="entry name" value="LRR_8"/>
    <property type="match status" value="1"/>
</dbReference>
<dbReference type="InterPro" id="IPR001611">
    <property type="entry name" value="Leu-rich_rpt"/>
</dbReference>
<dbReference type="PROSITE" id="PS51450">
    <property type="entry name" value="LRR"/>
    <property type="match status" value="1"/>
</dbReference>